<feature type="domain" description="Reverse transcriptase" evidence="1">
    <location>
        <begin position="1"/>
        <end position="153"/>
    </location>
</feature>
<dbReference type="EMBL" id="CAJVPS010004390">
    <property type="protein sequence ID" value="CAG8603075.1"/>
    <property type="molecule type" value="Genomic_DNA"/>
</dbReference>
<protein>
    <submittedName>
        <fullName evidence="2">13816_t:CDS:1</fullName>
    </submittedName>
</protein>
<dbReference type="AlphaFoldDB" id="A0A9N9CGZ2"/>
<dbReference type="InterPro" id="IPR043502">
    <property type="entry name" value="DNA/RNA_pol_sf"/>
</dbReference>
<organism evidence="2 3">
    <name type="scientific">Ambispora leptoticha</name>
    <dbReference type="NCBI Taxonomy" id="144679"/>
    <lineage>
        <taxon>Eukaryota</taxon>
        <taxon>Fungi</taxon>
        <taxon>Fungi incertae sedis</taxon>
        <taxon>Mucoromycota</taxon>
        <taxon>Glomeromycotina</taxon>
        <taxon>Glomeromycetes</taxon>
        <taxon>Archaeosporales</taxon>
        <taxon>Ambisporaceae</taxon>
        <taxon>Ambispora</taxon>
    </lineage>
</organism>
<reference evidence="2" key="1">
    <citation type="submission" date="2021-06" db="EMBL/GenBank/DDBJ databases">
        <authorList>
            <person name="Kallberg Y."/>
            <person name="Tangrot J."/>
            <person name="Rosling A."/>
        </authorList>
    </citation>
    <scope>NUCLEOTIDE SEQUENCE</scope>
    <source>
        <strain evidence="2">FL130A</strain>
    </source>
</reference>
<evidence type="ECO:0000313" key="3">
    <source>
        <dbReference type="Proteomes" id="UP000789508"/>
    </source>
</evidence>
<accession>A0A9N9CGZ2</accession>
<dbReference type="Proteomes" id="UP000789508">
    <property type="component" value="Unassembled WGS sequence"/>
</dbReference>
<dbReference type="SUPFAM" id="SSF56672">
    <property type="entry name" value="DNA/RNA polymerases"/>
    <property type="match status" value="1"/>
</dbReference>
<dbReference type="Pfam" id="PF00078">
    <property type="entry name" value="RVT_1"/>
    <property type="match status" value="1"/>
</dbReference>
<dbReference type="InterPro" id="IPR000477">
    <property type="entry name" value="RT_dom"/>
</dbReference>
<dbReference type="PROSITE" id="PS50878">
    <property type="entry name" value="RT_POL"/>
    <property type="match status" value="1"/>
</dbReference>
<name>A0A9N9CGZ2_9GLOM</name>
<keyword evidence="3" id="KW-1185">Reference proteome</keyword>
<sequence length="552" mass="64096">MNFDQKFRSVISSLFATQKAHIVDAGLISEPFRVERGVRQGDPLSPLLYILAINPLIQAINQNIKGIQVNNSTFKIAAYADDLSVGISSPSDWSKLLEILAKYEKASNAIINKAKSTLIPLTNIARRVELPNQNRFKLSSEDQNSFTILGYTVDIEGHPAKTLWSEVTKKIKNRIQDLTLRNLSFKGKILASKTLLISKIWYLAYLLPPTRKQLNEINSLITNWIKKNSRMLPQYSTFQLSTEQGGLAAPILKDMLDVRLLSIWIKLLSSNTFWARTEREKATIRLQNKRKLSPGAALSQSPCKIKGWPDSWKPYITAWRRFKGSINTTYTWPWTLEQIKINDIEGQQFTVKKVLQSWYKSTEQSRDNSEKQIEGYIPYKWLKTKWVLNKKKDIFWRLNHRALPLGYRLVHIDQNNLEDCPNCPYVTQTIEHFALKCPLSKIIWETTYRLLKEAENDHIPNSLEEIFQATNIKNTKKREAATWLHITTIYEIWCWYTQARWGNSLIPQETIAGVIKIRLKYEINLLYKLAYRNLNSRPNKARRIISFIEHST</sequence>
<dbReference type="PANTHER" id="PTHR31635">
    <property type="entry name" value="REVERSE TRANSCRIPTASE DOMAIN-CONTAINING PROTEIN-RELATED"/>
    <property type="match status" value="1"/>
</dbReference>
<dbReference type="PANTHER" id="PTHR31635:SF196">
    <property type="entry name" value="REVERSE TRANSCRIPTASE DOMAIN-CONTAINING PROTEIN-RELATED"/>
    <property type="match status" value="1"/>
</dbReference>
<gene>
    <name evidence="2" type="ORF">ALEPTO_LOCUS8231</name>
</gene>
<dbReference type="OrthoDB" id="2287314at2759"/>
<comment type="caution">
    <text evidence="2">The sequence shown here is derived from an EMBL/GenBank/DDBJ whole genome shotgun (WGS) entry which is preliminary data.</text>
</comment>
<evidence type="ECO:0000259" key="1">
    <source>
        <dbReference type="PROSITE" id="PS50878"/>
    </source>
</evidence>
<evidence type="ECO:0000313" key="2">
    <source>
        <dbReference type="EMBL" id="CAG8603075.1"/>
    </source>
</evidence>
<proteinExistence type="predicted"/>